<organism evidence="6 7">
    <name type="scientific">Janibacter alkaliphilus</name>
    <dbReference type="NCBI Taxonomy" id="1069963"/>
    <lineage>
        <taxon>Bacteria</taxon>
        <taxon>Bacillati</taxon>
        <taxon>Actinomycetota</taxon>
        <taxon>Actinomycetes</taxon>
        <taxon>Micrococcales</taxon>
        <taxon>Intrasporangiaceae</taxon>
        <taxon>Janibacter</taxon>
    </lineage>
</organism>
<reference evidence="6 7" key="1">
    <citation type="submission" date="2020-07" db="EMBL/GenBank/DDBJ databases">
        <title>Sequencing the genomes of 1000 actinobacteria strains.</title>
        <authorList>
            <person name="Klenk H.-P."/>
        </authorList>
    </citation>
    <scope>NUCLEOTIDE SEQUENCE [LARGE SCALE GENOMIC DNA]</scope>
    <source>
        <strain evidence="6 7">DSM 24723</strain>
    </source>
</reference>
<proteinExistence type="predicted"/>
<protein>
    <recommendedName>
        <fullName evidence="2">inorganic diphosphatase</fullName>
        <ecNumber evidence="2">3.6.1.1</ecNumber>
    </recommendedName>
</protein>
<evidence type="ECO:0000256" key="5">
    <source>
        <dbReference type="ARBA" id="ARBA00022842"/>
    </source>
</evidence>
<keyword evidence="4 6" id="KW-0378">Hydrolase</keyword>
<keyword evidence="5" id="KW-0460">Magnesium</keyword>
<evidence type="ECO:0000256" key="4">
    <source>
        <dbReference type="ARBA" id="ARBA00022801"/>
    </source>
</evidence>
<dbReference type="Pfam" id="PF00719">
    <property type="entry name" value="Pyrophosphatase"/>
    <property type="match status" value="1"/>
</dbReference>
<evidence type="ECO:0000313" key="6">
    <source>
        <dbReference type="EMBL" id="NYG36382.1"/>
    </source>
</evidence>
<evidence type="ECO:0000256" key="2">
    <source>
        <dbReference type="ARBA" id="ARBA00012146"/>
    </source>
</evidence>
<sequence>MVESSTWPDRDAMHADGVCDVVVEIPRGSRNKYEVNDDGEMWFDRRLGGPAGFPGDYGYVIGAEGEDGDGLDALVLIDEPTYPGIYIRTRVVAAFLLKVGEIEETKLICVPRNSHYVDHLGDLGDLAPAFVEELDSFFAAYRMLEEVGVEVLEHQDRETAIATLCR</sequence>
<evidence type="ECO:0000256" key="3">
    <source>
        <dbReference type="ARBA" id="ARBA00022723"/>
    </source>
</evidence>
<keyword evidence="3" id="KW-0479">Metal-binding</keyword>
<dbReference type="EC" id="3.6.1.1" evidence="2"/>
<dbReference type="GO" id="GO:0004427">
    <property type="term" value="F:inorganic diphosphate phosphatase activity"/>
    <property type="evidence" value="ECO:0007669"/>
    <property type="project" value="UniProtKB-EC"/>
</dbReference>
<dbReference type="GO" id="GO:0000287">
    <property type="term" value="F:magnesium ion binding"/>
    <property type="evidence" value="ECO:0007669"/>
    <property type="project" value="InterPro"/>
</dbReference>
<comment type="caution">
    <text evidence="6">The sequence shown here is derived from an EMBL/GenBank/DDBJ whole genome shotgun (WGS) entry which is preliminary data.</text>
</comment>
<dbReference type="EMBL" id="JACBZX010000001">
    <property type="protein sequence ID" value="NYG36382.1"/>
    <property type="molecule type" value="Genomic_DNA"/>
</dbReference>
<dbReference type="InterPro" id="IPR036649">
    <property type="entry name" value="Pyrophosphatase_sf"/>
</dbReference>
<dbReference type="Gene3D" id="3.90.80.10">
    <property type="entry name" value="Inorganic pyrophosphatase"/>
    <property type="match status" value="1"/>
</dbReference>
<name>A0A852WZD6_9MICO</name>
<dbReference type="RefSeq" id="WP_218875164.1">
    <property type="nucleotide sequence ID" value="NZ_JACBZX010000001.1"/>
</dbReference>
<dbReference type="GO" id="GO:0006796">
    <property type="term" value="P:phosphate-containing compound metabolic process"/>
    <property type="evidence" value="ECO:0007669"/>
    <property type="project" value="InterPro"/>
</dbReference>
<keyword evidence="7" id="KW-1185">Reference proteome</keyword>
<accession>A0A852WZD6</accession>
<dbReference type="PANTHER" id="PTHR10286">
    <property type="entry name" value="INORGANIC PYROPHOSPHATASE"/>
    <property type="match status" value="1"/>
</dbReference>
<dbReference type="GO" id="GO:0005737">
    <property type="term" value="C:cytoplasm"/>
    <property type="evidence" value="ECO:0007669"/>
    <property type="project" value="InterPro"/>
</dbReference>
<comment type="cofactor">
    <cofactor evidence="1">
        <name>Mg(2+)</name>
        <dbReference type="ChEBI" id="CHEBI:18420"/>
    </cofactor>
</comment>
<evidence type="ECO:0000313" key="7">
    <source>
        <dbReference type="Proteomes" id="UP000592181"/>
    </source>
</evidence>
<dbReference type="SUPFAM" id="SSF50324">
    <property type="entry name" value="Inorganic pyrophosphatase"/>
    <property type="match status" value="1"/>
</dbReference>
<evidence type="ECO:0000256" key="1">
    <source>
        <dbReference type="ARBA" id="ARBA00001946"/>
    </source>
</evidence>
<dbReference type="InterPro" id="IPR008162">
    <property type="entry name" value="Pyrophosphatase"/>
</dbReference>
<dbReference type="AlphaFoldDB" id="A0A852WZD6"/>
<gene>
    <name evidence="6" type="ORF">BJY28_000851</name>
</gene>
<dbReference type="Proteomes" id="UP000592181">
    <property type="component" value="Unassembled WGS sequence"/>
</dbReference>